<evidence type="ECO:0000313" key="2">
    <source>
        <dbReference type="Proteomes" id="UP000692954"/>
    </source>
</evidence>
<comment type="caution">
    <text evidence="1">The sequence shown here is derived from an EMBL/GenBank/DDBJ whole genome shotgun (WGS) entry which is preliminary data.</text>
</comment>
<sequence>MIILFQVILGLLNGNKIKCIIYVYLFSFDDQSPIQIVFQNHKFQQMDQITIKKLKAKKNELFIKTVLWQHNFLKTFNRSHSQLCIFSDKLIISLNSESNKKLKLFLNCDFQKALNRCATNLQILLFYNSSQQQKQMNNCQSSPKGKVYEKKCPEAPRKQLKQTRIDDQSLRSVCRILFVSETKPEITLTQTV</sequence>
<dbReference type="EMBL" id="CAJJDN010000037">
    <property type="protein sequence ID" value="CAD8078427.1"/>
    <property type="molecule type" value="Genomic_DNA"/>
</dbReference>
<dbReference type="Proteomes" id="UP000692954">
    <property type="component" value="Unassembled WGS sequence"/>
</dbReference>
<reference evidence="1" key="1">
    <citation type="submission" date="2021-01" db="EMBL/GenBank/DDBJ databases">
        <authorList>
            <consortium name="Genoscope - CEA"/>
            <person name="William W."/>
        </authorList>
    </citation>
    <scope>NUCLEOTIDE SEQUENCE</scope>
</reference>
<organism evidence="1 2">
    <name type="scientific">Paramecium sonneborni</name>
    <dbReference type="NCBI Taxonomy" id="65129"/>
    <lineage>
        <taxon>Eukaryota</taxon>
        <taxon>Sar</taxon>
        <taxon>Alveolata</taxon>
        <taxon>Ciliophora</taxon>
        <taxon>Intramacronucleata</taxon>
        <taxon>Oligohymenophorea</taxon>
        <taxon>Peniculida</taxon>
        <taxon>Parameciidae</taxon>
        <taxon>Paramecium</taxon>
    </lineage>
</organism>
<dbReference type="AlphaFoldDB" id="A0A8S1MDN1"/>
<gene>
    <name evidence="1" type="ORF">PSON_ATCC_30995.1.T0370303</name>
</gene>
<name>A0A8S1MDN1_9CILI</name>
<evidence type="ECO:0000313" key="1">
    <source>
        <dbReference type="EMBL" id="CAD8078427.1"/>
    </source>
</evidence>
<proteinExistence type="predicted"/>
<dbReference type="OrthoDB" id="283627at2759"/>
<accession>A0A8S1MDN1</accession>
<protein>
    <submittedName>
        <fullName evidence="1">Uncharacterized protein</fullName>
    </submittedName>
</protein>
<keyword evidence="2" id="KW-1185">Reference proteome</keyword>